<evidence type="ECO:0000256" key="4">
    <source>
        <dbReference type="SAM" id="MobiDB-lite"/>
    </source>
</evidence>
<organism evidence="5 6">
    <name type="scientific">Penicillium steckii</name>
    <dbReference type="NCBI Taxonomy" id="303698"/>
    <lineage>
        <taxon>Eukaryota</taxon>
        <taxon>Fungi</taxon>
        <taxon>Dikarya</taxon>
        <taxon>Ascomycota</taxon>
        <taxon>Pezizomycotina</taxon>
        <taxon>Eurotiomycetes</taxon>
        <taxon>Eurotiomycetidae</taxon>
        <taxon>Eurotiales</taxon>
        <taxon>Aspergillaceae</taxon>
        <taxon>Penicillium</taxon>
    </lineage>
</organism>
<dbReference type="InterPro" id="IPR036770">
    <property type="entry name" value="Ankyrin_rpt-contain_sf"/>
</dbReference>
<dbReference type="PANTHER" id="PTHR24180">
    <property type="entry name" value="CYCLIN-DEPENDENT KINASE INHIBITOR 2C-RELATED"/>
    <property type="match status" value="1"/>
</dbReference>
<dbReference type="Pfam" id="PF12796">
    <property type="entry name" value="Ank_2"/>
    <property type="match status" value="1"/>
</dbReference>
<dbReference type="PROSITE" id="PS50088">
    <property type="entry name" value="ANK_REPEAT"/>
    <property type="match status" value="1"/>
</dbReference>
<dbReference type="EMBL" id="MLKD01000008">
    <property type="protein sequence ID" value="OQE23875.1"/>
    <property type="molecule type" value="Genomic_DNA"/>
</dbReference>
<dbReference type="Gene3D" id="1.25.40.20">
    <property type="entry name" value="Ankyrin repeat-containing domain"/>
    <property type="match status" value="3"/>
</dbReference>
<keyword evidence="2 3" id="KW-0040">ANK repeat</keyword>
<dbReference type="OrthoDB" id="823504at2759"/>
<dbReference type="PROSITE" id="PS50297">
    <property type="entry name" value="ANK_REP_REGION"/>
    <property type="match status" value="1"/>
</dbReference>
<dbReference type="SMART" id="SM00248">
    <property type="entry name" value="ANK"/>
    <property type="match status" value="8"/>
</dbReference>
<evidence type="ECO:0000256" key="3">
    <source>
        <dbReference type="PROSITE-ProRule" id="PRU00023"/>
    </source>
</evidence>
<evidence type="ECO:0000256" key="2">
    <source>
        <dbReference type="ARBA" id="ARBA00023043"/>
    </source>
</evidence>
<accession>A0A1V6TBV5</accession>
<feature type="repeat" description="ANK" evidence="3">
    <location>
        <begin position="461"/>
        <end position="494"/>
    </location>
</feature>
<dbReference type="Proteomes" id="UP000191285">
    <property type="component" value="Unassembled WGS sequence"/>
</dbReference>
<reference evidence="6" key="1">
    <citation type="journal article" date="2017" name="Nat. Microbiol.">
        <title>Global analysis of biosynthetic gene clusters reveals vast potential of secondary metabolite production in Penicillium species.</title>
        <authorList>
            <person name="Nielsen J.C."/>
            <person name="Grijseels S."/>
            <person name="Prigent S."/>
            <person name="Ji B."/>
            <person name="Dainat J."/>
            <person name="Nielsen K.F."/>
            <person name="Frisvad J.C."/>
            <person name="Workman M."/>
            <person name="Nielsen J."/>
        </authorList>
    </citation>
    <scope>NUCLEOTIDE SEQUENCE [LARGE SCALE GENOMIC DNA]</scope>
    <source>
        <strain evidence="6">IBT 24891</strain>
    </source>
</reference>
<sequence length="591" mass="66185">MEYAGFQNYPDPSPWSEETYIKDNDGNKLYETEWCELKIRILERNDIAMLKRYMTVYGIGTLAPADSQTSDPFWVAAANGSTDTLRFLLEKYVSDPVHQKEWPLEVRGFSLLSVTCSHPHVETVKCLLDSRMPVWKVNERDLHGRTALLNAAESLFSEVPSKSLRDPEVDGYQWIEERVNAAEELILFLLEKGSSVQEADFGPQPPDEKNQGQSRKELERAIVSWTSFVLSCGVTDEQPQQPIGTVLGGVVSRGGYSLVKRLLDDGANILARQRYIGHIGRLSKSSNSITGVTAFHLTSLFWNANGLKALIDYCGESGVSNAKELLRSCDDGGRWPIHWATAGPGSSECELLENNISDRLEATLRLLLSNSPESVNVQDKEGYTPLYHLLASHASCVRRKHFDIALKHLLENGAKTGILTVQNYNALHIVSLYRPEHKLIDNSLLDILAKHGADINQPDKDGNTPLHLMASNLRQSEAAKFLLGQGASISSTNTKGDTAYHQLMQSSFLPGQTIDHRRYITPTFEEKIKAQDEMLSVLQEAAHRDDMMDQPNAAGRTPRQLRSETRSKWQIMGARHPLRRGGRWNHQDKAS</sequence>
<dbReference type="STRING" id="303698.A0A1V6TBV5"/>
<keyword evidence="1" id="KW-0677">Repeat</keyword>
<feature type="region of interest" description="Disordered" evidence="4">
    <location>
        <begin position="197"/>
        <end position="216"/>
    </location>
</feature>
<dbReference type="InterPro" id="IPR051637">
    <property type="entry name" value="Ank_repeat_dom-contain_49"/>
</dbReference>
<feature type="compositionally biased region" description="Basic and acidic residues" evidence="4">
    <location>
        <begin position="206"/>
        <end position="216"/>
    </location>
</feature>
<protein>
    <submittedName>
        <fullName evidence="5">Uncharacterized protein</fullName>
    </submittedName>
</protein>
<name>A0A1V6TBV5_9EURO</name>
<dbReference type="AlphaFoldDB" id="A0A1V6TBV5"/>
<feature type="region of interest" description="Disordered" evidence="4">
    <location>
        <begin position="546"/>
        <end position="591"/>
    </location>
</feature>
<keyword evidence="6" id="KW-1185">Reference proteome</keyword>
<dbReference type="InterPro" id="IPR002110">
    <property type="entry name" value="Ankyrin_rpt"/>
</dbReference>
<proteinExistence type="predicted"/>
<evidence type="ECO:0000256" key="1">
    <source>
        <dbReference type="ARBA" id="ARBA00022737"/>
    </source>
</evidence>
<evidence type="ECO:0000313" key="6">
    <source>
        <dbReference type="Proteomes" id="UP000191285"/>
    </source>
</evidence>
<gene>
    <name evidence="5" type="ORF">PENSTE_c008G03084</name>
</gene>
<evidence type="ECO:0000313" key="5">
    <source>
        <dbReference type="EMBL" id="OQE23875.1"/>
    </source>
</evidence>
<comment type="caution">
    <text evidence="5">The sequence shown here is derived from an EMBL/GenBank/DDBJ whole genome shotgun (WGS) entry which is preliminary data.</text>
</comment>
<dbReference type="PANTHER" id="PTHR24180:SF45">
    <property type="entry name" value="POLY [ADP-RIBOSE] POLYMERASE TANKYRASE"/>
    <property type="match status" value="1"/>
</dbReference>
<dbReference type="SUPFAM" id="SSF48403">
    <property type="entry name" value="Ankyrin repeat"/>
    <property type="match status" value="1"/>
</dbReference>